<evidence type="ECO:0000313" key="3">
    <source>
        <dbReference type="EMBL" id="RDX53380.1"/>
    </source>
</evidence>
<feature type="transmembrane region" description="Helical" evidence="1">
    <location>
        <begin position="53"/>
        <end position="73"/>
    </location>
</feature>
<reference evidence="3 4" key="1">
    <citation type="journal article" date="2018" name="Biotechnol. Biofuels">
        <title>Integrative visual omics of the white-rot fungus Polyporus brumalis exposes the biotechnological potential of its oxidative enzymes for delignifying raw plant biomass.</title>
        <authorList>
            <person name="Miyauchi S."/>
            <person name="Rancon A."/>
            <person name="Drula E."/>
            <person name="Hage H."/>
            <person name="Chaduli D."/>
            <person name="Favel A."/>
            <person name="Grisel S."/>
            <person name="Henrissat B."/>
            <person name="Herpoel-Gimbert I."/>
            <person name="Ruiz-Duenas F.J."/>
            <person name="Chevret D."/>
            <person name="Hainaut M."/>
            <person name="Lin J."/>
            <person name="Wang M."/>
            <person name="Pangilinan J."/>
            <person name="Lipzen A."/>
            <person name="Lesage-Meessen L."/>
            <person name="Navarro D."/>
            <person name="Riley R."/>
            <person name="Grigoriev I.V."/>
            <person name="Zhou S."/>
            <person name="Raouche S."/>
            <person name="Rosso M.N."/>
        </authorList>
    </citation>
    <scope>NUCLEOTIDE SEQUENCE [LARGE SCALE GENOMIC DNA]</scope>
    <source>
        <strain evidence="3 4">BRFM 1820</strain>
    </source>
</reference>
<feature type="domain" description="DUF6534" evidence="2">
    <location>
        <begin position="175"/>
        <end position="268"/>
    </location>
</feature>
<proteinExistence type="predicted"/>
<keyword evidence="1" id="KW-1133">Transmembrane helix</keyword>
<dbReference type="EMBL" id="KZ857387">
    <property type="protein sequence ID" value="RDX53380.1"/>
    <property type="molecule type" value="Genomic_DNA"/>
</dbReference>
<dbReference type="PANTHER" id="PTHR40465:SF1">
    <property type="entry name" value="DUF6534 DOMAIN-CONTAINING PROTEIN"/>
    <property type="match status" value="1"/>
</dbReference>
<organism evidence="3 4">
    <name type="scientific">Lentinus brumalis</name>
    <dbReference type="NCBI Taxonomy" id="2498619"/>
    <lineage>
        <taxon>Eukaryota</taxon>
        <taxon>Fungi</taxon>
        <taxon>Dikarya</taxon>
        <taxon>Basidiomycota</taxon>
        <taxon>Agaricomycotina</taxon>
        <taxon>Agaricomycetes</taxon>
        <taxon>Polyporales</taxon>
        <taxon>Polyporaceae</taxon>
        <taxon>Lentinus</taxon>
    </lineage>
</organism>
<dbReference type="InterPro" id="IPR045339">
    <property type="entry name" value="DUF6534"/>
</dbReference>
<feature type="transmembrane region" description="Helical" evidence="1">
    <location>
        <begin position="239"/>
        <end position="257"/>
    </location>
</feature>
<sequence>MADDPSQPPVSPEILLRIGPILIGALLSWMLFGISTVQLYIYHVSFPRDRKAIVWSVYTIFALDVFQSIVVASEAWQTLCAGWGRPVNLQFPGWTFTGLPIVSSVISVWVQLFYAWRIYQLGKWRVVPIIIIITALAQAGGACAIAISFIWLKDIERLHDTNMFARTIVWLGGGAITDMTIMSSMCYLLYSVKQRTKAFERSGLMVNRLIRLTVETGCACALSAVLELAFFLGMPETNIHLIMTAAGLSLTIHSVYSNTLMTSLNSRAKLGGRGSEYSGGSTTIGFRHVDTNGNTMDTNFTSHGPVAVNIMKGDSTTMDPGRSPDDKLPRNWDVEMNNIDVHPTGRDGTSFIAV</sequence>
<dbReference type="PANTHER" id="PTHR40465">
    <property type="entry name" value="CHROMOSOME 1, WHOLE GENOME SHOTGUN SEQUENCE"/>
    <property type="match status" value="1"/>
</dbReference>
<dbReference type="Proteomes" id="UP000256964">
    <property type="component" value="Unassembled WGS sequence"/>
</dbReference>
<feature type="transmembrane region" description="Helical" evidence="1">
    <location>
        <begin position="93"/>
        <end position="114"/>
    </location>
</feature>
<evidence type="ECO:0000256" key="1">
    <source>
        <dbReference type="SAM" id="Phobius"/>
    </source>
</evidence>
<dbReference type="OrthoDB" id="3262409at2759"/>
<keyword evidence="1" id="KW-0472">Membrane</keyword>
<feature type="transmembrane region" description="Helical" evidence="1">
    <location>
        <begin position="209"/>
        <end position="233"/>
    </location>
</feature>
<dbReference type="STRING" id="139420.A0A371DLI0"/>
<dbReference type="AlphaFoldDB" id="A0A371DLI0"/>
<gene>
    <name evidence="3" type="ORF">OH76DRAFT_1343555</name>
</gene>
<protein>
    <recommendedName>
        <fullName evidence="2">DUF6534 domain-containing protein</fullName>
    </recommendedName>
</protein>
<feature type="transmembrane region" description="Helical" evidence="1">
    <location>
        <begin position="20"/>
        <end position="41"/>
    </location>
</feature>
<evidence type="ECO:0000313" key="4">
    <source>
        <dbReference type="Proteomes" id="UP000256964"/>
    </source>
</evidence>
<feature type="transmembrane region" description="Helical" evidence="1">
    <location>
        <begin position="164"/>
        <end position="189"/>
    </location>
</feature>
<keyword evidence="1" id="KW-0812">Transmembrane</keyword>
<evidence type="ECO:0000259" key="2">
    <source>
        <dbReference type="Pfam" id="PF20152"/>
    </source>
</evidence>
<feature type="transmembrane region" description="Helical" evidence="1">
    <location>
        <begin position="126"/>
        <end position="152"/>
    </location>
</feature>
<name>A0A371DLI0_9APHY</name>
<accession>A0A371DLI0</accession>
<keyword evidence="4" id="KW-1185">Reference proteome</keyword>
<dbReference type="Pfam" id="PF20152">
    <property type="entry name" value="DUF6534"/>
    <property type="match status" value="1"/>
</dbReference>